<feature type="domain" description="Peptidase S26" evidence="7">
    <location>
        <begin position="37"/>
        <end position="186"/>
    </location>
</feature>
<dbReference type="InterPro" id="IPR019758">
    <property type="entry name" value="Pept_S26A_signal_pept_1_CS"/>
</dbReference>
<proteinExistence type="inferred from homology"/>
<comment type="caution">
    <text evidence="8">The sequence shown here is derived from an EMBL/GenBank/DDBJ whole genome shotgun (WGS) entry which is preliminary data.</text>
</comment>
<evidence type="ECO:0000256" key="1">
    <source>
        <dbReference type="ARBA" id="ARBA00000677"/>
    </source>
</evidence>
<dbReference type="PRINTS" id="PR00727">
    <property type="entry name" value="LEADERPTASE"/>
</dbReference>
<organism evidence="8 9">
    <name type="scientific">Streptococcus sciuri</name>
    <dbReference type="NCBI Taxonomy" id="2973939"/>
    <lineage>
        <taxon>Bacteria</taxon>
        <taxon>Bacillati</taxon>
        <taxon>Bacillota</taxon>
        <taxon>Bacilli</taxon>
        <taxon>Lactobacillales</taxon>
        <taxon>Streptococcaceae</taxon>
        <taxon>Streptococcus</taxon>
    </lineage>
</organism>
<dbReference type="EC" id="3.4.21.89" evidence="4 6"/>
<evidence type="ECO:0000313" key="9">
    <source>
        <dbReference type="Proteomes" id="UP001206548"/>
    </source>
</evidence>
<evidence type="ECO:0000259" key="7">
    <source>
        <dbReference type="Pfam" id="PF10502"/>
    </source>
</evidence>
<comment type="catalytic activity">
    <reaction evidence="1 6">
        <text>Cleavage of hydrophobic, N-terminal signal or leader sequences from secreted and periplasmic proteins.</text>
        <dbReference type="EC" id="3.4.21.89"/>
    </reaction>
</comment>
<keyword evidence="6" id="KW-0472">Membrane</keyword>
<dbReference type="InterPro" id="IPR000223">
    <property type="entry name" value="Pept_S26A_signal_pept_1"/>
</dbReference>
<keyword evidence="6" id="KW-1133">Transmembrane helix</keyword>
<evidence type="ECO:0000256" key="4">
    <source>
        <dbReference type="ARBA" id="ARBA00013208"/>
    </source>
</evidence>
<dbReference type="SUPFAM" id="SSF51306">
    <property type="entry name" value="LexA/Signal peptidase"/>
    <property type="match status" value="1"/>
</dbReference>
<dbReference type="InterPro" id="IPR036286">
    <property type="entry name" value="LexA/Signal_pep-like_sf"/>
</dbReference>
<gene>
    <name evidence="8" type="primary">lepB</name>
    <name evidence="8" type="ORF">NXS10_07970</name>
</gene>
<keyword evidence="9" id="KW-1185">Reference proteome</keyword>
<dbReference type="PANTHER" id="PTHR43390:SF1">
    <property type="entry name" value="CHLOROPLAST PROCESSING PEPTIDASE"/>
    <property type="match status" value="1"/>
</dbReference>
<evidence type="ECO:0000313" key="8">
    <source>
        <dbReference type="EMBL" id="MCS4488886.1"/>
    </source>
</evidence>
<comment type="similarity">
    <text evidence="3 6">Belongs to the peptidase S26 family.</text>
</comment>
<dbReference type="EMBL" id="JANUXX010000011">
    <property type="protein sequence ID" value="MCS4488886.1"/>
    <property type="molecule type" value="Genomic_DNA"/>
</dbReference>
<dbReference type="Pfam" id="PF10502">
    <property type="entry name" value="Peptidase_S26"/>
    <property type="match status" value="1"/>
</dbReference>
<dbReference type="PROSITE" id="PS00761">
    <property type="entry name" value="SPASE_I_3"/>
    <property type="match status" value="1"/>
</dbReference>
<keyword evidence="5 6" id="KW-0378">Hydrolase</keyword>
<dbReference type="PANTHER" id="PTHR43390">
    <property type="entry name" value="SIGNAL PEPTIDASE I"/>
    <property type="match status" value="1"/>
</dbReference>
<dbReference type="GO" id="GO:0009003">
    <property type="term" value="F:signal peptidase activity"/>
    <property type="evidence" value="ECO:0007669"/>
    <property type="project" value="UniProtKB-EC"/>
</dbReference>
<evidence type="ECO:0000256" key="5">
    <source>
        <dbReference type="ARBA" id="ARBA00022801"/>
    </source>
</evidence>
<keyword evidence="6" id="KW-0645">Protease</keyword>
<protein>
    <recommendedName>
        <fullName evidence="4 6">Signal peptidase I</fullName>
        <ecNumber evidence="4 6">3.4.21.89</ecNumber>
    </recommendedName>
</protein>
<comment type="subcellular location">
    <subcellularLocation>
        <location evidence="2">Cell membrane</location>
        <topology evidence="2">Single-pass type II membrane protein</topology>
    </subcellularLocation>
    <subcellularLocation>
        <location evidence="6">Membrane</location>
        <topology evidence="6">Single-pass type II membrane protein</topology>
    </subcellularLocation>
</comment>
<accession>A0ABT2F8T1</accession>
<evidence type="ECO:0000256" key="2">
    <source>
        <dbReference type="ARBA" id="ARBA00004401"/>
    </source>
</evidence>
<evidence type="ECO:0000256" key="3">
    <source>
        <dbReference type="ARBA" id="ARBA00009370"/>
    </source>
</evidence>
<dbReference type="NCBIfam" id="TIGR02227">
    <property type="entry name" value="sigpep_I_bact"/>
    <property type="match status" value="1"/>
</dbReference>
<keyword evidence="6" id="KW-0812">Transmembrane</keyword>
<sequence>MRNKQHLSSLPETSVIENVYKDLYYRKRFLDAVRSTVFMLIVVAAFSVLVSMLFLPILRIYGKSMKGTLNSGEVVMAVKTNKLHIGDVVAFYYNNNILVKRVIATSGDWVDIDHDGNVYVNEKKIKEAPHVKKAYGKTNIKLPYQVPEDRIFVMGDNRKVSIDSRNKSVGTVATDQIVGRLSLKVWPLSKIGTVQ</sequence>
<dbReference type="Gene3D" id="2.10.109.10">
    <property type="entry name" value="Umud Fragment, subunit A"/>
    <property type="match status" value="1"/>
</dbReference>
<dbReference type="InterPro" id="IPR019533">
    <property type="entry name" value="Peptidase_S26"/>
</dbReference>
<evidence type="ECO:0000256" key="6">
    <source>
        <dbReference type="RuleBase" id="RU362042"/>
    </source>
</evidence>
<feature type="transmembrane region" description="Helical" evidence="6">
    <location>
        <begin position="37"/>
        <end position="58"/>
    </location>
</feature>
<dbReference type="CDD" id="cd06530">
    <property type="entry name" value="S26_SPase_I"/>
    <property type="match status" value="1"/>
</dbReference>
<dbReference type="RefSeq" id="WP_259139307.1">
    <property type="nucleotide sequence ID" value="NZ_JANUXX010000011.1"/>
</dbReference>
<dbReference type="Proteomes" id="UP001206548">
    <property type="component" value="Unassembled WGS sequence"/>
</dbReference>
<name>A0ABT2F8T1_9STRE</name>
<reference evidence="8 9" key="1">
    <citation type="journal article" date="2023" name="Int. J. Syst. Evol. Microbiol.">
        <title>Streptococcus sciuri sp. nov., Staphylococcus marylandisciuri sp. nov. and Staphylococcus americanisciuri sp. nov., isolated from faeces of eastern grey squirrel (Sciurus carolinensis).</title>
        <authorList>
            <person name="Volokhov D.V."/>
            <person name="Zagorodnyaya T.A."/>
            <person name="Furtak V.A."/>
            <person name="Nattanmai G."/>
            <person name="Randall L."/>
            <person name="Jose S."/>
            <person name="Gao Y."/>
            <person name="Eisenberg T."/>
            <person name="Delmonte P."/>
            <person name="Blom J."/>
            <person name="Mitchell K.K."/>
        </authorList>
    </citation>
    <scope>NUCLEOTIDE SEQUENCE [LARGE SCALE GENOMIC DNA]</scope>
    <source>
        <strain evidence="8 9">SQ9-PEA</strain>
    </source>
</reference>